<sequence>MHRKLLKSQLFEQSCDLAGLFAPYSVALDHAAALCSLAEKSQASDMSHVPHAIKAESQILQKNCKEYYGTLARRAWASRFEAKAALLDSNK</sequence>
<protein>
    <submittedName>
        <fullName evidence="1">Uncharacterized protein</fullName>
    </submittedName>
</protein>
<dbReference type="RefSeq" id="WP_269282094.1">
    <property type="nucleotide sequence ID" value="NZ_JAPVOI010000004.1"/>
</dbReference>
<organism evidence="1 2">
    <name type="scientific">Sinorhizobium psoraleae</name>
    <dbReference type="NCBI Taxonomy" id="520838"/>
    <lineage>
        <taxon>Bacteria</taxon>
        <taxon>Pseudomonadati</taxon>
        <taxon>Pseudomonadota</taxon>
        <taxon>Alphaproteobacteria</taxon>
        <taxon>Hyphomicrobiales</taxon>
        <taxon>Rhizobiaceae</taxon>
        <taxon>Sinorhizobium/Ensifer group</taxon>
        <taxon>Sinorhizobium</taxon>
    </lineage>
</organism>
<dbReference type="EMBL" id="JAPVOI010000004">
    <property type="protein sequence ID" value="MCZ4092007.1"/>
    <property type="molecule type" value="Genomic_DNA"/>
</dbReference>
<evidence type="ECO:0000313" key="1">
    <source>
        <dbReference type="EMBL" id="MCZ4092007.1"/>
    </source>
</evidence>
<name>A0ABT4KM67_9HYPH</name>
<reference evidence="1" key="1">
    <citation type="submission" date="2022-10" db="EMBL/GenBank/DDBJ databases">
        <title>Whole genome sequencing of three plant growth promoting bacteria isolated from Vachellia tortilis subsp. raddiana in Morocco.</title>
        <authorList>
            <person name="Hnini M."/>
            <person name="Zouagui R."/>
            <person name="Zouagui H."/>
            <person name="Chemao Elfihri M.-W."/>
            <person name="Ibrahimi A."/>
            <person name="Sbabou L."/>
            <person name="Aurag J."/>
        </authorList>
    </citation>
    <scope>NUCLEOTIDE SEQUENCE</scope>
    <source>
        <strain evidence="1">LMR678</strain>
    </source>
</reference>
<proteinExistence type="predicted"/>
<keyword evidence="2" id="KW-1185">Reference proteome</keyword>
<accession>A0ABT4KM67</accession>
<evidence type="ECO:0000313" key="2">
    <source>
        <dbReference type="Proteomes" id="UP001079430"/>
    </source>
</evidence>
<gene>
    <name evidence="1" type="ORF">O3W52_18600</name>
</gene>
<dbReference type="Proteomes" id="UP001079430">
    <property type="component" value="Unassembled WGS sequence"/>
</dbReference>
<comment type="caution">
    <text evidence="1">The sequence shown here is derived from an EMBL/GenBank/DDBJ whole genome shotgun (WGS) entry which is preliminary data.</text>
</comment>